<organism evidence="8 9">
    <name type="scientific">Bombyx mori</name>
    <name type="common">Silk moth</name>
    <dbReference type="NCBI Taxonomy" id="7091"/>
    <lineage>
        <taxon>Eukaryota</taxon>
        <taxon>Metazoa</taxon>
        <taxon>Ecdysozoa</taxon>
        <taxon>Arthropoda</taxon>
        <taxon>Hexapoda</taxon>
        <taxon>Insecta</taxon>
        <taxon>Pterygota</taxon>
        <taxon>Neoptera</taxon>
        <taxon>Endopterygota</taxon>
        <taxon>Lepidoptera</taxon>
        <taxon>Glossata</taxon>
        <taxon>Ditrysia</taxon>
        <taxon>Bombycoidea</taxon>
        <taxon>Bombycidae</taxon>
        <taxon>Bombycinae</taxon>
        <taxon>Bombyx</taxon>
    </lineage>
</organism>
<dbReference type="InterPro" id="IPR001958">
    <property type="entry name" value="Tet-R_TetA/multi-R_MdtG-like"/>
</dbReference>
<dbReference type="GO" id="GO:0016020">
    <property type="term" value="C:membrane"/>
    <property type="evidence" value="ECO:0007669"/>
    <property type="project" value="UniProtKB-SubCell"/>
</dbReference>
<dbReference type="GO" id="GO:0022857">
    <property type="term" value="F:transmembrane transporter activity"/>
    <property type="evidence" value="ECO:0007669"/>
    <property type="project" value="InterPro"/>
</dbReference>
<dbReference type="AlphaFoldDB" id="A0A8R1WK76"/>
<reference evidence="8" key="2">
    <citation type="submission" date="2022-06" db="UniProtKB">
        <authorList>
            <consortium name="EnsemblMetazoa"/>
        </authorList>
    </citation>
    <scope>IDENTIFICATION</scope>
    <source>
        <strain evidence="8">p50T (Dazao)</strain>
    </source>
</reference>
<keyword evidence="4 6" id="KW-1133">Transmembrane helix</keyword>
<evidence type="ECO:0000313" key="9">
    <source>
        <dbReference type="Proteomes" id="UP000005204"/>
    </source>
</evidence>
<sequence>MATRILQSISFLDMFGAGLLMPQLANHAKQLGCSHIQIGTMSALYSGFQLISGPVVGSLSDTKGRKPILLLCLYICAFAYVSLGITSSITLFLLLRSVIGMSKQTQLLTNALAPDYETDGTKQSIVYGRMSTMTGLGMSVGPIIGGHIMEAYPNNGFTVICCVVGAIFIFNTFLLRKLPDVKISKFAKKQVTIPIKLLDSITKTAKESIDEFRKIDWSIFWDLFLFKLLITCCVGLYFSSFSLFLKIYHEVSPKELGYLIAFQGGMGSLCTYFIGHITKLYKHDEDFSQRMLHISLVLSFTLLGLSMISSIVIFVLLLIPFALCGSIGRVTTLEMIASRSKNTNRGTIIGASNSMKSLSGVITPLLGGFIGEYLGIAYNFYLASFVATAGAVAIKYHRTYVTSKNKSE</sequence>
<feature type="transmembrane region" description="Helical" evidence="6">
    <location>
        <begin position="376"/>
        <end position="396"/>
    </location>
</feature>
<dbReference type="Pfam" id="PF07690">
    <property type="entry name" value="MFS_1"/>
    <property type="match status" value="2"/>
</dbReference>
<feature type="transmembrane region" description="Helical" evidence="6">
    <location>
        <begin position="68"/>
        <end position="95"/>
    </location>
</feature>
<dbReference type="PANTHER" id="PTHR23504">
    <property type="entry name" value="MAJOR FACILITATOR SUPERFAMILY DOMAIN-CONTAINING PROTEIN 10"/>
    <property type="match status" value="1"/>
</dbReference>
<evidence type="ECO:0000313" key="8">
    <source>
        <dbReference type="EnsemblMetazoa" id="XP_004931140.1"/>
    </source>
</evidence>
<evidence type="ECO:0000256" key="1">
    <source>
        <dbReference type="ARBA" id="ARBA00004141"/>
    </source>
</evidence>
<evidence type="ECO:0000259" key="7">
    <source>
        <dbReference type="PROSITE" id="PS50850"/>
    </source>
</evidence>
<dbReference type="KEGG" id="bmor:101744189"/>
<accession>A0A8R1WK76</accession>
<protein>
    <recommendedName>
        <fullName evidence="7">Major facilitator superfamily (MFS) profile domain-containing protein</fullName>
    </recommendedName>
</protein>
<feature type="transmembrane region" description="Helical" evidence="6">
    <location>
        <begin position="155"/>
        <end position="175"/>
    </location>
</feature>
<dbReference type="Gene3D" id="1.20.1250.20">
    <property type="entry name" value="MFS general substrate transporter like domains"/>
    <property type="match status" value="1"/>
</dbReference>
<keyword evidence="2" id="KW-0813">Transport</keyword>
<dbReference type="PANTHER" id="PTHR23504:SF14">
    <property type="entry name" value="MAJOR FACILITATOR SUPERFAMILY DOMAIN-CONTAINING PROTEIN 9"/>
    <property type="match status" value="1"/>
</dbReference>
<dbReference type="InterPro" id="IPR011701">
    <property type="entry name" value="MFS"/>
</dbReference>
<dbReference type="InterPro" id="IPR020846">
    <property type="entry name" value="MFS_dom"/>
</dbReference>
<dbReference type="InterPro" id="IPR036259">
    <property type="entry name" value="MFS_trans_sf"/>
</dbReference>
<dbReference type="SMR" id="A0A8R1WK76"/>
<reference evidence="9" key="1">
    <citation type="journal article" date="2008" name="Insect Biochem. Mol. Biol.">
        <title>The genome of a lepidopteran model insect, the silkworm Bombyx mori.</title>
        <authorList>
            <consortium name="International Silkworm Genome Consortium"/>
        </authorList>
    </citation>
    <scope>NUCLEOTIDE SEQUENCE [LARGE SCALE GENOMIC DNA]</scope>
    <source>
        <strain evidence="9">p50T</strain>
    </source>
</reference>
<dbReference type="SUPFAM" id="SSF103473">
    <property type="entry name" value="MFS general substrate transporter"/>
    <property type="match status" value="1"/>
</dbReference>
<name>A0A8R1WK76_BOMMO</name>
<dbReference type="Proteomes" id="UP000005204">
    <property type="component" value="Unassembled WGS sequence"/>
</dbReference>
<feature type="domain" description="Major facilitator superfamily (MFS) profile" evidence="7">
    <location>
        <begin position="2"/>
        <end position="402"/>
    </location>
</feature>
<feature type="transmembrane region" description="Helical" evidence="6">
    <location>
        <begin position="256"/>
        <end position="275"/>
    </location>
</feature>
<keyword evidence="3 6" id="KW-0812">Transmembrane</keyword>
<feature type="transmembrane region" description="Helical" evidence="6">
    <location>
        <begin position="223"/>
        <end position="244"/>
    </location>
</feature>
<feature type="transmembrane region" description="Helical" evidence="6">
    <location>
        <begin position="296"/>
        <end position="323"/>
    </location>
</feature>
<evidence type="ECO:0000256" key="2">
    <source>
        <dbReference type="ARBA" id="ARBA00022448"/>
    </source>
</evidence>
<dbReference type="PROSITE" id="PS50850">
    <property type="entry name" value="MFS"/>
    <property type="match status" value="1"/>
</dbReference>
<keyword evidence="9" id="KW-1185">Reference proteome</keyword>
<evidence type="ECO:0000256" key="5">
    <source>
        <dbReference type="ARBA" id="ARBA00023136"/>
    </source>
</evidence>
<proteinExistence type="predicted"/>
<evidence type="ECO:0000256" key="6">
    <source>
        <dbReference type="SAM" id="Phobius"/>
    </source>
</evidence>
<keyword evidence="5 6" id="KW-0472">Membrane</keyword>
<evidence type="ECO:0000256" key="4">
    <source>
        <dbReference type="ARBA" id="ARBA00022989"/>
    </source>
</evidence>
<comment type="subcellular location">
    <subcellularLocation>
        <location evidence="1">Membrane</location>
        <topology evidence="1">Multi-pass membrane protein</topology>
    </subcellularLocation>
</comment>
<dbReference type="EnsemblMetazoa" id="XM_004931083.4">
    <property type="protein sequence ID" value="XP_004931140.1"/>
    <property type="gene ID" value="LOC101744189"/>
</dbReference>
<dbReference type="GeneID" id="101744189"/>
<dbReference type="PRINTS" id="PR01035">
    <property type="entry name" value="TCRTETA"/>
</dbReference>
<evidence type="ECO:0000256" key="3">
    <source>
        <dbReference type="ARBA" id="ARBA00022692"/>
    </source>
</evidence>